<dbReference type="GO" id="GO:0005737">
    <property type="term" value="C:cytoplasm"/>
    <property type="evidence" value="ECO:0007669"/>
    <property type="project" value="UniProtKB-SubCell"/>
</dbReference>
<dbReference type="Gene3D" id="1.10.3120.10">
    <property type="entry name" value="Trigger factor, C-terminal domain"/>
    <property type="match status" value="1"/>
</dbReference>
<evidence type="ECO:0000259" key="12">
    <source>
        <dbReference type="Pfam" id="PF05698"/>
    </source>
</evidence>
<keyword evidence="9" id="KW-0132">Cell division</keyword>
<keyword evidence="7 9" id="KW-0413">Isomerase</keyword>
<dbReference type="SUPFAM" id="SSF109998">
    <property type="entry name" value="Triger factor/SurA peptide-binding domain-like"/>
    <property type="match status" value="1"/>
</dbReference>
<dbReference type="EC" id="5.2.1.8" evidence="3 9"/>
<comment type="function">
    <text evidence="9">Involved in protein export. Acts as a chaperone by maintaining the newly synthesized protein in an open conformation. Functions as a peptidyl-prolyl cis-trans isomerase.</text>
</comment>
<evidence type="ECO:0000256" key="9">
    <source>
        <dbReference type="HAMAP-Rule" id="MF_00303"/>
    </source>
</evidence>
<evidence type="ECO:0000256" key="2">
    <source>
        <dbReference type="ARBA" id="ARBA00005464"/>
    </source>
</evidence>
<dbReference type="Gene3D" id="3.30.70.1050">
    <property type="entry name" value="Trigger factor ribosome-binding domain"/>
    <property type="match status" value="1"/>
</dbReference>
<evidence type="ECO:0000256" key="5">
    <source>
        <dbReference type="ARBA" id="ARBA00023110"/>
    </source>
</evidence>
<dbReference type="Proteomes" id="UP000777784">
    <property type="component" value="Unassembled WGS sequence"/>
</dbReference>
<evidence type="ECO:0000313" key="14">
    <source>
        <dbReference type="Proteomes" id="UP000777784"/>
    </source>
</evidence>
<evidence type="ECO:0000259" key="10">
    <source>
        <dbReference type="Pfam" id="PF00254"/>
    </source>
</evidence>
<dbReference type="InterPro" id="IPR037041">
    <property type="entry name" value="Trigger_fac_C_sf"/>
</dbReference>
<evidence type="ECO:0000313" key="13">
    <source>
        <dbReference type="EMBL" id="MBU2693000.1"/>
    </source>
</evidence>
<dbReference type="AlphaFoldDB" id="A0A948RY54"/>
<comment type="subcellular location">
    <subcellularLocation>
        <location evidence="9">Cytoplasm</location>
    </subcellularLocation>
    <text evidence="9">About half TF is bound to the ribosome near the polypeptide exit tunnel while the other half is free in the cytoplasm.</text>
</comment>
<dbReference type="Pfam" id="PF05698">
    <property type="entry name" value="Trigger_C"/>
    <property type="match status" value="1"/>
</dbReference>
<dbReference type="HAMAP" id="MF_00303">
    <property type="entry name" value="Trigger_factor_Tig"/>
    <property type="match status" value="1"/>
</dbReference>
<dbReference type="SUPFAM" id="SSF102735">
    <property type="entry name" value="Trigger factor ribosome-binding domain"/>
    <property type="match status" value="1"/>
</dbReference>
<evidence type="ECO:0000256" key="7">
    <source>
        <dbReference type="ARBA" id="ARBA00023235"/>
    </source>
</evidence>
<dbReference type="InterPro" id="IPR046357">
    <property type="entry name" value="PPIase_dom_sf"/>
</dbReference>
<reference evidence="13" key="1">
    <citation type="submission" date="2021-05" db="EMBL/GenBank/DDBJ databases">
        <title>Energy efficiency and biological interactions define the core microbiome of deep oligotrophic groundwater.</title>
        <authorList>
            <person name="Mehrshad M."/>
            <person name="Lopez-Fernandez M."/>
            <person name="Bell E."/>
            <person name="Bernier-Latmani R."/>
            <person name="Bertilsson S."/>
            <person name="Dopson M."/>
        </authorList>
    </citation>
    <scope>NUCLEOTIDE SEQUENCE</scope>
    <source>
        <strain evidence="13">Modern_marine.mb.64</strain>
    </source>
</reference>
<feature type="domain" description="Trigger factor C-terminal" evidence="12">
    <location>
        <begin position="264"/>
        <end position="410"/>
    </location>
</feature>
<accession>A0A948RY54</accession>
<dbReference type="InterPro" id="IPR036611">
    <property type="entry name" value="Trigger_fac_ribosome-bd_sf"/>
</dbReference>
<dbReference type="PIRSF" id="PIRSF003095">
    <property type="entry name" value="Trigger_factor"/>
    <property type="match status" value="1"/>
</dbReference>
<dbReference type="Pfam" id="PF00254">
    <property type="entry name" value="FKBP_C"/>
    <property type="match status" value="1"/>
</dbReference>
<dbReference type="GO" id="GO:0051083">
    <property type="term" value="P:'de novo' cotranslational protein folding"/>
    <property type="evidence" value="ECO:0007669"/>
    <property type="project" value="TreeGrafter"/>
</dbReference>
<feature type="domain" description="PPIase FKBP-type" evidence="10">
    <location>
        <begin position="160"/>
        <end position="231"/>
    </location>
</feature>
<dbReference type="InterPro" id="IPR001179">
    <property type="entry name" value="PPIase_FKBP_dom"/>
</dbReference>
<comment type="catalytic activity">
    <reaction evidence="1 9">
        <text>[protein]-peptidylproline (omega=180) = [protein]-peptidylproline (omega=0)</text>
        <dbReference type="Rhea" id="RHEA:16237"/>
        <dbReference type="Rhea" id="RHEA-COMP:10747"/>
        <dbReference type="Rhea" id="RHEA-COMP:10748"/>
        <dbReference type="ChEBI" id="CHEBI:83833"/>
        <dbReference type="ChEBI" id="CHEBI:83834"/>
        <dbReference type="EC" id="5.2.1.8"/>
    </reaction>
</comment>
<keyword evidence="5 9" id="KW-0697">Rotamase</keyword>
<comment type="domain">
    <text evidence="9">Consists of 3 domains; the N-terminus binds the ribosome, the middle domain has PPIase activity, while the C-terminus has intrinsic chaperone activity on its own.</text>
</comment>
<protein>
    <recommendedName>
        <fullName evidence="4 9">Trigger factor</fullName>
        <shortName evidence="9">TF</shortName>
        <ecNumber evidence="3 9">5.2.1.8</ecNumber>
    </recommendedName>
    <alternativeName>
        <fullName evidence="8 9">PPIase</fullName>
    </alternativeName>
</protein>
<evidence type="ECO:0000256" key="3">
    <source>
        <dbReference type="ARBA" id="ARBA00013194"/>
    </source>
</evidence>
<name>A0A948RY54_UNCEI</name>
<dbReference type="GO" id="GO:0043022">
    <property type="term" value="F:ribosome binding"/>
    <property type="evidence" value="ECO:0007669"/>
    <property type="project" value="TreeGrafter"/>
</dbReference>
<dbReference type="PANTHER" id="PTHR30560">
    <property type="entry name" value="TRIGGER FACTOR CHAPERONE AND PEPTIDYL-PROLYL CIS/TRANS ISOMERASE"/>
    <property type="match status" value="1"/>
</dbReference>
<dbReference type="GO" id="GO:0051301">
    <property type="term" value="P:cell division"/>
    <property type="evidence" value="ECO:0007669"/>
    <property type="project" value="UniProtKB-KW"/>
</dbReference>
<evidence type="ECO:0000256" key="4">
    <source>
        <dbReference type="ARBA" id="ARBA00016902"/>
    </source>
</evidence>
<evidence type="ECO:0000256" key="8">
    <source>
        <dbReference type="ARBA" id="ARBA00029986"/>
    </source>
</evidence>
<keyword evidence="9" id="KW-0131">Cell cycle</keyword>
<dbReference type="GO" id="GO:0044183">
    <property type="term" value="F:protein folding chaperone"/>
    <property type="evidence" value="ECO:0007669"/>
    <property type="project" value="TreeGrafter"/>
</dbReference>
<dbReference type="InterPro" id="IPR008881">
    <property type="entry name" value="Trigger_fac_ribosome-bd_bac"/>
</dbReference>
<evidence type="ECO:0000256" key="1">
    <source>
        <dbReference type="ARBA" id="ARBA00000971"/>
    </source>
</evidence>
<dbReference type="NCBIfam" id="TIGR00115">
    <property type="entry name" value="tig"/>
    <property type="match status" value="1"/>
</dbReference>
<dbReference type="InterPro" id="IPR005215">
    <property type="entry name" value="Trig_fac"/>
</dbReference>
<gene>
    <name evidence="9 13" type="primary">tig</name>
    <name evidence="13" type="ORF">KJ970_18945</name>
</gene>
<sequence>MIQVDVKDTGTWQKTLHITVPVERVEKEYADAVNRLRRELKIPGFRPGKAPQSLIRARFGSTIQSDLVNQLVPKAIEEAVKEAELDPIGDPKIEDLKFEPNEPMSFQVTMEIWPEIEVKGIDEIELEQEIPQTTAEQIEAALAEIRESRADLVPAERQSIKGDILKADLEPVDVHGQRMAKMERQEIQMEVGGENLLKEFKEASVGLSAGEERFIEVEYPKDYSEESLRGQKRRYRLLAKEIQEKKLKPLDDDFAREVDPGLDLAGLREKIRERLEADAEARSQARLEESLMDRLIQLNPLPLTPGMVQRGLDSVRERSEKEGRPISSEDVEGRVRPMVERTQRRQILLTSVAKCEGIKVTEEDLNERLEALVRQTGIPLAKLRSSILKSEDLVRMQDNIMERKTIDFLLKKIKVHQFVQNEQKGEKRSKGGIILP</sequence>
<feature type="domain" description="Trigger factor ribosome-binding bacterial" evidence="11">
    <location>
        <begin position="3"/>
        <end position="144"/>
    </location>
</feature>
<dbReference type="InterPro" id="IPR027304">
    <property type="entry name" value="Trigger_fact/SurA_dom_sf"/>
</dbReference>
<keyword evidence="6 9" id="KW-0143">Chaperone</keyword>
<dbReference type="InterPro" id="IPR008880">
    <property type="entry name" value="Trigger_fac_C"/>
</dbReference>
<evidence type="ECO:0000259" key="11">
    <source>
        <dbReference type="Pfam" id="PF05697"/>
    </source>
</evidence>
<dbReference type="EMBL" id="JAHJDP010000107">
    <property type="protein sequence ID" value="MBU2693000.1"/>
    <property type="molecule type" value="Genomic_DNA"/>
</dbReference>
<dbReference type="Gene3D" id="3.10.50.40">
    <property type="match status" value="1"/>
</dbReference>
<organism evidence="13 14">
    <name type="scientific">Eiseniibacteriota bacterium</name>
    <dbReference type="NCBI Taxonomy" id="2212470"/>
    <lineage>
        <taxon>Bacteria</taxon>
        <taxon>Candidatus Eiseniibacteriota</taxon>
    </lineage>
</organism>
<proteinExistence type="inferred from homology"/>
<dbReference type="SUPFAM" id="SSF54534">
    <property type="entry name" value="FKBP-like"/>
    <property type="match status" value="1"/>
</dbReference>
<dbReference type="GO" id="GO:0015031">
    <property type="term" value="P:protein transport"/>
    <property type="evidence" value="ECO:0007669"/>
    <property type="project" value="UniProtKB-UniRule"/>
</dbReference>
<evidence type="ECO:0000256" key="6">
    <source>
        <dbReference type="ARBA" id="ARBA00023186"/>
    </source>
</evidence>
<dbReference type="GO" id="GO:0043335">
    <property type="term" value="P:protein unfolding"/>
    <property type="evidence" value="ECO:0007669"/>
    <property type="project" value="TreeGrafter"/>
</dbReference>
<keyword evidence="9" id="KW-0963">Cytoplasm</keyword>
<comment type="caution">
    <text evidence="13">The sequence shown here is derived from an EMBL/GenBank/DDBJ whole genome shotgun (WGS) entry which is preliminary data.</text>
</comment>
<comment type="similarity">
    <text evidence="2 9">Belongs to the FKBP-type PPIase family. Tig subfamily.</text>
</comment>
<dbReference type="GO" id="GO:0003755">
    <property type="term" value="F:peptidyl-prolyl cis-trans isomerase activity"/>
    <property type="evidence" value="ECO:0007669"/>
    <property type="project" value="UniProtKB-UniRule"/>
</dbReference>
<dbReference type="PANTHER" id="PTHR30560:SF3">
    <property type="entry name" value="TRIGGER FACTOR-LIKE PROTEIN TIG, CHLOROPLASTIC"/>
    <property type="match status" value="1"/>
</dbReference>
<dbReference type="Pfam" id="PF05697">
    <property type="entry name" value="Trigger_N"/>
    <property type="match status" value="1"/>
</dbReference>